<reference evidence="2 3" key="2">
    <citation type="journal article" date="2018" name="Plant J.">
        <title>The Physcomitrella patens chromosome-scale assembly reveals moss genome structure and evolution.</title>
        <authorList>
            <person name="Lang D."/>
            <person name="Ullrich K.K."/>
            <person name="Murat F."/>
            <person name="Fuchs J."/>
            <person name="Jenkins J."/>
            <person name="Haas F.B."/>
            <person name="Piednoel M."/>
            <person name="Gundlach H."/>
            <person name="Van Bel M."/>
            <person name="Meyberg R."/>
            <person name="Vives C."/>
            <person name="Morata J."/>
            <person name="Symeonidi A."/>
            <person name="Hiss M."/>
            <person name="Muchero W."/>
            <person name="Kamisugi Y."/>
            <person name="Saleh O."/>
            <person name="Blanc G."/>
            <person name="Decker E.L."/>
            <person name="van Gessel N."/>
            <person name="Grimwood J."/>
            <person name="Hayes R.D."/>
            <person name="Graham S.W."/>
            <person name="Gunter L.E."/>
            <person name="McDaniel S.F."/>
            <person name="Hoernstein S.N.W."/>
            <person name="Larsson A."/>
            <person name="Li F.W."/>
            <person name="Perroud P.F."/>
            <person name="Phillips J."/>
            <person name="Ranjan P."/>
            <person name="Rokshar D.S."/>
            <person name="Rothfels C.J."/>
            <person name="Schneider L."/>
            <person name="Shu S."/>
            <person name="Stevenson D.W."/>
            <person name="Thummler F."/>
            <person name="Tillich M."/>
            <person name="Villarreal Aguilar J.C."/>
            <person name="Widiez T."/>
            <person name="Wong G.K."/>
            <person name="Wymore A."/>
            <person name="Zhang Y."/>
            <person name="Zimmer A.D."/>
            <person name="Quatrano R.S."/>
            <person name="Mayer K.F.X."/>
            <person name="Goodstein D."/>
            <person name="Casacuberta J.M."/>
            <person name="Vandepoele K."/>
            <person name="Reski R."/>
            <person name="Cuming A.C."/>
            <person name="Tuskan G.A."/>
            <person name="Maumus F."/>
            <person name="Salse J."/>
            <person name="Schmutz J."/>
            <person name="Rensing S.A."/>
        </authorList>
    </citation>
    <scope>NUCLEOTIDE SEQUENCE [LARGE SCALE GENOMIC DNA]</scope>
    <source>
        <strain evidence="2 3">cv. Gransden 2004</strain>
    </source>
</reference>
<accession>A0A7I4FCA7</accession>
<protein>
    <submittedName>
        <fullName evidence="2">Uncharacterized protein</fullName>
    </submittedName>
</protein>
<reference evidence="2" key="3">
    <citation type="submission" date="2020-12" db="UniProtKB">
        <authorList>
            <consortium name="EnsemblPlants"/>
        </authorList>
    </citation>
    <scope>IDENTIFICATION</scope>
</reference>
<dbReference type="EnsemblPlants" id="Pp3c1_3910V3.2">
    <property type="protein sequence ID" value="Pp3c1_3910V3.2"/>
    <property type="gene ID" value="Pp3c1_3910"/>
</dbReference>
<keyword evidence="3" id="KW-1185">Reference proteome</keyword>
<feature type="region of interest" description="Disordered" evidence="1">
    <location>
        <begin position="1"/>
        <end position="33"/>
    </location>
</feature>
<evidence type="ECO:0000313" key="2">
    <source>
        <dbReference type="EnsemblPlants" id="Pp3c1_3910V3.2"/>
    </source>
</evidence>
<dbReference type="Gramene" id="Pp3c1_3910V3.3">
    <property type="protein sequence ID" value="Pp3c1_3910V3.3"/>
    <property type="gene ID" value="Pp3c1_3910"/>
</dbReference>
<dbReference type="EnsemblPlants" id="Pp3c1_3910V3.3">
    <property type="protein sequence ID" value="Pp3c1_3910V3.3"/>
    <property type="gene ID" value="Pp3c1_3910"/>
</dbReference>
<dbReference type="AlphaFoldDB" id="A0A7I4FCA7"/>
<dbReference type="Proteomes" id="UP000006727">
    <property type="component" value="Chromosome 1"/>
</dbReference>
<name>A0A7I4FCA7_PHYPA</name>
<proteinExistence type="predicted"/>
<dbReference type="Gramene" id="Pp3c1_3910V3.2">
    <property type="protein sequence ID" value="Pp3c1_3910V3.2"/>
    <property type="gene ID" value="Pp3c1_3910"/>
</dbReference>
<reference evidence="2 3" key="1">
    <citation type="journal article" date="2008" name="Science">
        <title>The Physcomitrella genome reveals evolutionary insights into the conquest of land by plants.</title>
        <authorList>
            <person name="Rensing S."/>
            <person name="Lang D."/>
            <person name="Zimmer A."/>
            <person name="Terry A."/>
            <person name="Salamov A."/>
            <person name="Shapiro H."/>
            <person name="Nishiyama T."/>
            <person name="Perroud P.-F."/>
            <person name="Lindquist E."/>
            <person name="Kamisugi Y."/>
            <person name="Tanahashi T."/>
            <person name="Sakakibara K."/>
            <person name="Fujita T."/>
            <person name="Oishi K."/>
            <person name="Shin-I T."/>
            <person name="Kuroki Y."/>
            <person name="Toyoda A."/>
            <person name="Suzuki Y."/>
            <person name="Hashimoto A."/>
            <person name="Yamaguchi K."/>
            <person name="Sugano A."/>
            <person name="Kohara Y."/>
            <person name="Fujiyama A."/>
            <person name="Anterola A."/>
            <person name="Aoki S."/>
            <person name="Ashton N."/>
            <person name="Barbazuk W.B."/>
            <person name="Barker E."/>
            <person name="Bennetzen J."/>
            <person name="Bezanilla M."/>
            <person name="Blankenship R."/>
            <person name="Cho S.H."/>
            <person name="Dutcher S."/>
            <person name="Estelle M."/>
            <person name="Fawcett J.A."/>
            <person name="Gundlach H."/>
            <person name="Hanada K."/>
            <person name="Heyl A."/>
            <person name="Hicks K.A."/>
            <person name="Hugh J."/>
            <person name="Lohr M."/>
            <person name="Mayer K."/>
            <person name="Melkozernov A."/>
            <person name="Murata T."/>
            <person name="Nelson D."/>
            <person name="Pils B."/>
            <person name="Prigge M."/>
            <person name="Reiss B."/>
            <person name="Renner T."/>
            <person name="Rombauts S."/>
            <person name="Rushton P."/>
            <person name="Sanderfoot A."/>
            <person name="Schween G."/>
            <person name="Shiu S.-H."/>
            <person name="Stueber K."/>
            <person name="Theodoulou F.L."/>
            <person name="Tu H."/>
            <person name="Van de Peer Y."/>
            <person name="Verrier P.J."/>
            <person name="Waters E."/>
            <person name="Wood A."/>
            <person name="Yang L."/>
            <person name="Cove D."/>
            <person name="Cuming A."/>
            <person name="Hasebe M."/>
            <person name="Lucas S."/>
            <person name="Mishler D.B."/>
            <person name="Reski R."/>
            <person name="Grigoriev I."/>
            <person name="Quatrano R.S."/>
            <person name="Boore J.L."/>
        </authorList>
    </citation>
    <scope>NUCLEOTIDE SEQUENCE [LARGE SCALE GENOMIC DNA]</scope>
    <source>
        <strain evidence="2 3">cv. Gransden 2004</strain>
    </source>
</reference>
<evidence type="ECO:0000256" key="1">
    <source>
        <dbReference type="SAM" id="MobiDB-lite"/>
    </source>
</evidence>
<evidence type="ECO:0000313" key="3">
    <source>
        <dbReference type="Proteomes" id="UP000006727"/>
    </source>
</evidence>
<sequence>MRSILDNPMCEHRYSTSHQEGAQIFSEGVRDSA</sequence>
<dbReference type="EMBL" id="ABEU02000001">
    <property type="status" value="NOT_ANNOTATED_CDS"/>
    <property type="molecule type" value="Genomic_DNA"/>
</dbReference>
<organism evidence="2 3">
    <name type="scientific">Physcomitrium patens</name>
    <name type="common">Spreading-leaved earth moss</name>
    <name type="synonym">Physcomitrella patens</name>
    <dbReference type="NCBI Taxonomy" id="3218"/>
    <lineage>
        <taxon>Eukaryota</taxon>
        <taxon>Viridiplantae</taxon>
        <taxon>Streptophyta</taxon>
        <taxon>Embryophyta</taxon>
        <taxon>Bryophyta</taxon>
        <taxon>Bryophytina</taxon>
        <taxon>Bryopsida</taxon>
        <taxon>Funariidae</taxon>
        <taxon>Funariales</taxon>
        <taxon>Funariaceae</taxon>
        <taxon>Physcomitrium</taxon>
    </lineage>
</organism>